<dbReference type="Proteomes" id="UP000294930">
    <property type="component" value="Unassembled WGS sequence"/>
</dbReference>
<accession>A0ABY2G5U1</accession>
<comment type="caution">
    <text evidence="1">The sequence shown here is derived from an EMBL/GenBank/DDBJ whole genome shotgun (WGS) entry which is preliminary data.</text>
</comment>
<evidence type="ECO:0000313" key="1">
    <source>
        <dbReference type="EMBL" id="TDY11338.1"/>
    </source>
</evidence>
<protein>
    <recommendedName>
        <fullName evidence="3">STAS domain-containing protein</fullName>
    </recommendedName>
</protein>
<organism evidence="1 2">
    <name type="scientific">Meridianimaribacter flavus</name>
    <dbReference type="NCBI Taxonomy" id="571115"/>
    <lineage>
        <taxon>Bacteria</taxon>
        <taxon>Pseudomonadati</taxon>
        <taxon>Bacteroidota</taxon>
        <taxon>Flavobacteriia</taxon>
        <taxon>Flavobacteriales</taxon>
        <taxon>Flavobacteriaceae</taxon>
        <taxon>Meridianimaribacter</taxon>
    </lineage>
</organism>
<keyword evidence="2" id="KW-1185">Reference proteome</keyword>
<name>A0ABY2G5U1_9FLAO</name>
<reference evidence="1 2" key="1">
    <citation type="submission" date="2019-03" db="EMBL/GenBank/DDBJ databases">
        <title>Genomic Encyclopedia of Type Strains, Phase III (KMG-III): the genomes of soil and plant-associated and newly described type strains.</title>
        <authorList>
            <person name="Whitman W."/>
        </authorList>
    </citation>
    <scope>NUCLEOTIDE SEQUENCE [LARGE SCALE GENOMIC DNA]</scope>
    <source>
        <strain evidence="1 2">CGMCC 1.10957</strain>
    </source>
</reference>
<proteinExistence type="predicted"/>
<sequence>MKSEIRIDDFRFKVEDNIIYCEVSNSYDSNQTEAAVEKIFSKVIASLSGGKYMPIIINIENVEFFKAIKIFKFLVNNSILNSLVLSKTFLVDSYLLKGVLTVYSFMYNPIIPDRVFKTLRMAIRHCDKNNIIFNGLS</sequence>
<evidence type="ECO:0008006" key="3">
    <source>
        <dbReference type="Google" id="ProtNLM"/>
    </source>
</evidence>
<dbReference type="EMBL" id="SOQZ01000004">
    <property type="protein sequence ID" value="TDY11338.1"/>
    <property type="molecule type" value="Genomic_DNA"/>
</dbReference>
<gene>
    <name evidence="1" type="ORF">A8975_1975</name>
</gene>
<dbReference type="RefSeq" id="WP_129760664.1">
    <property type="nucleotide sequence ID" value="NZ_SOQZ01000004.1"/>
</dbReference>
<evidence type="ECO:0000313" key="2">
    <source>
        <dbReference type="Proteomes" id="UP000294930"/>
    </source>
</evidence>